<name>A1WP18_VEREI</name>
<dbReference type="KEGG" id="vei:Veis_3659"/>
<evidence type="ECO:0000313" key="3">
    <source>
        <dbReference type="Proteomes" id="UP000000374"/>
    </source>
</evidence>
<accession>A1WP18</accession>
<organism evidence="2 3">
    <name type="scientific">Verminephrobacter eiseniae (strain EF01-2)</name>
    <dbReference type="NCBI Taxonomy" id="391735"/>
    <lineage>
        <taxon>Bacteria</taxon>
        <taxon>Pseudomonadati</taxon>
        <taxon>Pseudomonadota</taxon>
        <taxon>Betaproteobacteria</taxon>
        <taxon>Burkholderiales</taxon>
        <taxon>Comamonadaceae</taxon>
        <taxon>Verminephrobacter</taxon>
    </lineage>
</organism>
<dbReference type="HOGENOM" id="CLU_1659982_0_0_4"/>
<protein>
    <submittedName>
        <fullName evidence="2">Uncharacterized protein</fullName>
    </submittedName>
</protein>
<sequence length="159" mass="17005">MRCVQSDGSGPGRHHLRTSARTLASTTSRAISGKNRCGFIDLVLNQSCRAKCSSNRGSCSSDATTAWDPLAVDISATFSFAPFNQHRGCVRCIEQMPLVGSPSDLAEYGGFHAEYSGLQLGSRCCKPGRWKKSARNGTQRTVHPNEAVALAVMDAIAAE</sequence>
<dbReference type="EMBL" id="CP000542">
    <property type="protein sequence ID" value="ABM59375.1"/>
    <property type="molecule type" value="Genomic_DNA"/>
</dbReference>
<dbReference type="Proteomes" id="UP000000374">
    <property type="component" value="Chromosome"/>
</dbReference>
<feature type="region of interest" description="Disordered" evidence="1">
    <location>
        <begin position="1"/>
        <end position="21"/>
    </location>
</feature>
<reference evidence="3" key="1">
    <citation type="submission" date="2006-12" db="EMBL/GenBank/DDBJ databases">
        <title>Complete sequence of chromosome 1 of Verminephrobacter eiseniae EF01-2.</title>
        <authorList>
            <person name="Copeland A."/>
            <person name="Lucas S."/>
            <person name="Lapidus A."/>
            <person name="Barry K."/>
            <person name="Detter J.C."/>
            <person name="Glavina del Rio T."/>
            <person name="Dalin E."/>
            <person name="Tice H."/>
            <person name="Pitluck S."/>
            <person name="Chertkov O."/>
            <person name="Brettin T."/>
            <person name="Bruce D."/>
            <person name="Han C."/>
            <person name="Tapia R."/>
            <person name="Gilna P."/>
            <person name="Schmutz J."/>
            <person name="Larimer F."/>
            <person name="Land M."/>
            <person name="Hauser L."/>
            <person name="Kyrpides N."/>
            <person name="Kim E."/>
            <person name="Stahl D."/>
            <person name="Richardson P."/>
        </authorList>
    </citation>
    <scope>NUCLEOTIDE SEQUENCE [LARGE SCALE GENOMIC DNA]</scope>
    <source>
        <strain evidence="3">EF01-2</strain>
    </source>
</reference>
<proteinExistence type="predicted"/>
<dbReference type="AlphaFoldDB" id="A1WP18"/>
<gene>
    <name evidence="2" type="ordered locus">Veis_3659</name>
</gene>
<evidence type="ECO:0000256" key="1">
    <source>
        <dbReference type="SAM" id="MobiDB-lite"/>
    </source>
</evidence>
<evidence type="ECO:0000313" key="2">
    <source>
        <dbReference type="EMBL" id="ABM59375.1"/>
    </source>
</evidence>
<keyword evidence="3" id="KW-1185">Reference proteome</keyword>
<dbReference type="STRING" id="391735.Veis_3659"/>